<protein>
    <submittedName>
        <fullName evidence="2">Membrane proteinase PrsW, cleaves anti-sigma factor RsiW, M82 family</fullName>
    </submittedName>
</protein>
<sequence length="388" mass="42089">MTSVSTPISKDAQLAAIEQSGWGTPYKFFQPHNPVFWVYLFAMGAGAVSMVKYFATAIGPYTVAFTSGVVLFALYLVPWLLFLRRQNRYTAQPAGLLATGFLWGGIAATFWIAIWANGSLLTIWSKVLGPVAGNDWGAGLAAPLNEEWGKALGLIVLIGLAPRLVRSAYDGFIIGAFIGLGFQVFEDVLYAYNNALASFGAGQVGSTLFVFAVRSFTGLTSHALFSAIFCAGVMWILGRTPGERNVVRGLLACLFAMGMHFAWDDVAGISGGNTALEFVIPYVILMPLAVAGLFYVRRLAARTEQAWTRDLLGPEVEAGVVDPELLTAVSGRRKDRKHYREQLHSRAKARHLIEATGDLAHAIADARGTDTPRVEHARAELVRLRSTT</sequence>
<dbReference type="OrthoDB" id="9785431at2"/>
<dbReference type="EMBL" id="FRCS01000010">
    <property type="protein sequence ID" value="SHN44691.1"/>
    <property type="molecule type" value="Genomic_DNA"/>
</dbReference>
<evidence type="ECO:0000256" key="1">
    <source>
        <dbReference type="SAM" id="Phobius"/>
    </source>
</evidence>
<feature type="transmembrane region" description="Helical" evidence="1">
    <location>
        <begin position="275"/>
        <end position="296"/>
    </location>
</feature>
<evidence type="ECO:0000313" key="2">
    <source>
        <dbReference type="EMBL" id="SHN44691.1"/>
    </source>
</evidence>
<proteinExistence type="predicted"/>
<feature type="transmembrane region" description="Helical" evidence="1">
    <location>
        <begin position="36"/>
        <end position="55"/>
    </location>
</feature>
<evidence type="ECO:0000313" key="3">
    <source>
        <dbReference type="Proteomes" id="UP000184440"/>
    </source>
</evidence>
<dbReference type="Proteomes" id="UP000184440">
    <property type="component" value="Unassembled WGS sequence"/>
</dbReference>
<keyword evidence="1" id="KW-0472">Membrane</keyword>
<feature type="transmembrane region" description="Helical" evidence="1">
    <location>
        <begin position="212"/>
        <end position="238"/>
    </location>
</feature>
<dbReference type="GO" id="GO:0008233">
    <property type="term" value="F:peptidase activity"/>
    <property type="evidence" value="ECO:0007669"/>
    <property type="project" value="InterPro"/>
</dbReference>
<dbReference type="PANTHER" id="PTHR36844">
    <property type="entry name" value="PROTEASE PRSW"/>
    <property type="match status" value="1"/>
</dbReference>
<keyword evidence="3" id="KW-1185">Reference proteome</keyword>
<dbReference type="InterPro" id="IPR026898">
    <property type="entry name" value="PrsW"/>
</dbReference>
<feature type="transmembrane region" description="Helical" evidence="1">
    <location>
        <begin position="61"/>
        <end position="82"/>
    </location>
</feature>
<dbReference type="Pfam" id="PF13367">
    <property type="entry name" value="PrsW-protease"/>
    <property type="match status" value="1"/>
</dbReference>
<keyword evidence="1" id="KW-1133">Transmembrane helix</keyword>
<organism evidence="2 3">
    <name type="scientific">Cryptosporangium aurantiacum</name>
    <dbReference type="NCBI Taxonomy" id="134849"/>
    <lineage>
        <taxon>Bacteria</taxon>
        <taxon>Bacillati</taxon>
        <taxon>Actinomycetota</taxon>
        <taxon>Actinomycetes</taxon>
        <taxon>Cryptosporangiales</taxon>
        <taxon>Cryptosporangiaceae</taxon>
        <taxon>Cryptosporangium</taxon>
    </lineage>
</organism>
<accession>A0A1M7RET4</accession>
<keyword evidence="1" id="KW-0812">Transmembrane</keyword>
<feature type="transmembrane region" description="Helical" evidence="1">
    <location>
        <begin position="94"/>
        <end position="116"/>
    </location>
</feature>
<reference evidence="2 3" key="1">
    <citation type="submission" date="2016-11" db="EMBL/GenBank/DDBJ databases">
        <authorList>
            <person name="Jaros S."/>
            <person name="Januszkiewicz K."/>
            <person name="Wedrychowicz H."/>
        </authorList>
    </citation>
    <scope>NUCLEOTIDE SEQUENCE [LARGE SCALE GENOMIC DNA]</scope>
    <source>
        <strain evidence="2 3">DSM 46144</strain>
    </source>
</reference>
<gene>
    <name evidence="2" type="ORF">SAMN05443668_110326</name>
</gene>
<feature type="transmembrane region" description="Helical" evidence="1">
    <location>
        <begin position="172"/>
        <end position="192"/>
    </location>
</feature>
<dbReference type="RefSeq" id="WP_073261552.1">
    <property type="nucleotide sequence ID" value="NZ_FRCS01000010.1"/>
</dbReference>
<dbReference type="AlphaFoldDB" id="A0A1M7RET4"/>
<dbReference type="PANTHER" id="PTHR36844:SF1">
    <property type="entry name" value="PROTEASE PRSW"/>
    <property type="match status" value="1"/>
</dbReference>
<feature type="transmembrane region" description="Helical" evidence="1">
    <location>
        <begin position="245"/>
        <end position="263"/>
    </location>
</feature>
<dbReference type="STRING" id="134849.SAMN05443668_110326"/>
<name>A0A1M7RET4_9ACTN</name>